<feature type="transmembrane region" description="Helical" evidence="10">
    <location>
        <begin position="125"/>
        <end position="146"/>
    </location>
</feature>
<feature type="chain" id="PRO_5046654959" description="Glycosyltransferase RgtA/B/C/D-like domain-containing protein" evidence="11">
    <location>
        <begin position="18"/>
        <end position="211"/>
    </location>
</feature>
<reference evidence="13" key="1">
    <citation type="journal article" date="2019" name="Int. J. Syst. Evol. Microbiol.">
        <title>The Global Catalogue of Microorganisms (GCM) 10K type strain sequencing project: providing services to taxonomists for standard genome sequencing and annotation.</title>
        <authorList>
            <consortium name="The Broad Institute Genomics Platform"/>
            <consortium name="The Broad Institute Genome Sequencing Center for Infectious Disease"/>
            <person name="Wu L."/>
            <person name="Ma J."/>
        </authorList>
    </citation>
    <scope>NUCLEOTIDE SEQUENCE [LARGE SCALE GENOMIC DNA]</scope>
    <source>
        <strain evidence="13">NBRC 108725</strain>
    </source>
</reference>
<evidence type="ECO:0008006" key="14">
    <source>
        <dbReference type="Google" id="ProtNLM"/>
    </source>
</evidence>
<proteinExistence type="predicted"/>
<keyword evidence="4" id="KW-0328">Glycosyltransferase</keyword>
<comment type="pathway">
    <text evidence="2">Glycolipid biosynthesis; glycosylphosphatidylinositol-anchor biosynthesis.</text>
</comment>
<evidence type="ECO:0000256" key="10">
    <source>
        <dbReference type="SAM" id="Phobius"/>
    </source>
</evidence>
<evidence type="ECO:0000256" key="4">
    <source>
        <dbReference type="ARBA" id="ARBA00022676"/>
    </source>
</evidence>
<keyword evidence="9 10" id="KW-0472">Membrane</keyword>
<name>A0ABN6XIB0_9MICO</name>
<evidence type="ECO:0000256" key="7">
    <source>
        <dbReference type="ARBA" id="ARBA00022824"/>
    </source>
</evidence>
<evidence type="ECO:0000313" key="13">
    <source>
        <dbReference type="Proteomes" id="UP001321498"/>
    </source>
</evidence>
<gene>
    <name evidence="12" type="ORF">GCM10025866_05030</name>
</gene>
<dbReference type="PANTHER" id="PTHR12468">
    <property type="entry name" value="GPI MANNOSYLTRANSFERASE 2"/>
    <property type="match status" value="1"/>
</dbReference>
<keyword evidence="8 10" id="KW-1133">Transmembrane helix</keyword>
<evidence type="ECO:0000256" key="5">
    <source>
        <dbReference type="ARBA" id="ARBA00022679"/>
    </source>
</evidence>
<evidence type="ECO:0000256" key="3">
    <source>
        <dbReference type="ARBA" id="ARBA00022502"/>
    </source>
</evidence>
<dbReference type="EMBL" id="AP027731">
    <property type="protein sequence ID" value="BDZ44594.1"/>
    <property type="molecule type" value="Genomic_DNA"/>
</dbReference>
<feature type="signal peptide" evidence="11">
    <location>
        <begin position="1"/>
        <end position="17"/>
    </location>
</feature>
<sequence length="211" mass="23728">MVLVYAAARVLTTIALALTATQLTPQSRAGANPDFFSYTALWDGYWYWYIAAVGYPHQLPLDAAGHVAENQWAFMPVYPWFVSGLAAVTGTFWPAAAFLVSLLFGFGAALLLYRLFLLRLAEDQAFFAVVLFSVAPLSFIFQMAYAEAMHTFLLVLALYLLTQRRWLWLFPVTAVMALTRPSGLAFALALSIYWLVRFRMRDRDPFPGESS</sequence>
<keyword evidence="7" id="KW-0256">Endoplasmic reticulum</keyword>
<keyword evidence="5" id="KW-0808">Transferase</keyword>
<evidence type="ECO:0000256" key="1">
    <source>
        <dbReference type="ARBA" id="ARBA00004477"/>
    </source>
</evidence>
<evidence type="ECO:0000256" key="2">
    <source>
        <dbReference type="ARBA" id="ARBA00004687"/>
    </source>
</evidence>
<evidence type="ECO:0000256" key="8">
    <source>
        <dbReference type="ARBA" id="ARBA00022989"/>
    </source>
</evidence>
<evidence type="ECO:0000256" key="6">
    <source>
        <dbReference type="ARBA" id="ARBA00022692"/>
    </source>
</evidence>
<dbReference type="InterPro" id="IPR007315">
    <property type="entry name" value="PIG-V/Gpi18"/>
</dbReference>
<protein>
    <recommendedName>
        <fullName evidence="14">Glycosyltransferase RgtA/B/C/D-like domain-containing protein</fullName>
    </recommendedName>
</protein>
<dbReference type="Proteomes" id="UP001321498">
    <property type="component" value="Chromosome"/>
</dbReference>
<comment type="subcellular location">
    <subcellularLocation>
        <location evidence="1">Endoplasmic reticulum membrane</location>
        <topology evidence="1">Multi-pass membrane protein</topology>
    </subcellularLocation>
</comment>
<feature type="transmembrane region" description="Helical" evidence="10">
    <location>
        <begin position="80"/>
        <end position="113"/>
    </location>
</feature>
<evidence type="ECO:0000313" key="12">
    <source>
        <dbReference type="EMBL" id="BDZ44594.1"/>
    </source>
</evidence>
<dbReference type="PANTHER" id="PTHR12468:SF2">
    <property type="entry name" value="GPI MANNOSYLTRANSFERASE 2"/>
    <property type="match status" value="1"/>
</dbReference>
<keyword evidence="3" id="KW-0337">GPI-anchor biosynthesis</keyword>
<keyword evidence="6 10" id="KW-0812">Transmembrane</keyword>
<evidence type="ECO:0000256" key="11">
    <source>
        <dbReference type="SAM" id="SignalP"/>
    </source>
</evidence>
<feature type="transmembrane region" description="Helical" evidence="10">
    <location>
        <begin position="166"/>
        <end position="196"/>
    </location>
</feature>
<organism evidence="12 13">
    <name type="scientific">Naasia aerilata</name>
    <dbReference type="NCBI Taxonomy" id="1162966"/>
    <lineage>
        <taxon>Bacteria</taxon>
        <taxon>Bacillati</taxon>
        <taxon>Actinomycetota</taxon>
        <taxon>Actinomycetes</taxon>
        <taxon>Micrococcales</taxon>
        <taxon>Microbacteriaceae</taxon>
        <taxon>Naasia</taxon>
    </lineage>
</organism>
<keyword evidence="13" id="KW-1185">Reference proteome</keyword>
<accession>A0ABN6XIB0</accession>
<evidence type="ECO:0000256" key="9">
    <source>
        <dbReference type="ARBA" id="ARBA00023136"/>
    </source>
</evidence>
<keyword evidence="11" id="KW-0732">Signal</keyword>